<evidence type="ECO:0000256" key="1">
    <source>
        <dbReference type="SAM" id="SignalP"/>
    </source>
</evidence>
<proteinExistence type="predicted"/>
<dbReference type="Pfam" id="PF12915">
    <property type="entry name" value="DUF3833"/>
    <property type="match status" value="1"/>
</dbReference>
<dbReference type="RefSeq" id="WP_130502373.1">
    <property type="nucleotide sequence ID" value="NZ_SHLI01000001.1"/>
</dbReference>
<keyword evidence="3" id="KW-1185">Reference proteome</keyword>
<evidence type="ECO:0000313" key="2">
    <source>
        <dbReference type="EMBL" id="RZU98027.1"/>
    </source>
</evidence>
<keyword evidence="1" id="KW-0732">Signal</keyword>
<dbReference type="InterPro" id="IPR024409">
    <property type="entry name" value="DUF3833"/>
</dbReference>
<dbReference type="Proteomes" id="UP000292298">
    <property type="component" value="Unassembled WGS sequence"/>
</dbReference>
<sequence length="188" mass="21324">MSRLRLLALSLITATTLALTGCAGVSPEDYAGQTPEFRIEDYFDGDVKAWGMFQSRSGEVKRRFTVDIEGTVEGDRITLDERFTYADGETDRRVWEIERIDEHTYEGTAGDVVGVAEGKRYGNALNWQYTLALEVGDRTWNVQFDDWMYLSDEDTLINTAEVSKFGFRVGTVTLFFRRDDANRNDGNG</sequence>
<dbReference type="OrthoDB" id="5296954at2"/>
<accession>A0A4Q8CYQ3</accession>
<gene>
    <name evidence="2" type="ORF">EV698_0263</name>
</gene>
<dbReference type="AlphaFoldDB" id="A0A4Q8CYQ3"/>
<comment type="caution">
    <text evidence="2">The sequence shown here is derived from an EMBL/GenBank/DDBJ whole genome shotgun (WGS) entry which is preliminary data.</text>
</comment>
<organism evidence="2 3">
    <name type="scientific">Spiribacter vilamensis</name>
    <dbReference type="NCBI Taxonomy" id="531306"/>
    <lineage>
        <taxon>Bacteria</taxon>
        <taxon>Pseudomonadati</taxon>
        <taxon>Pseudomonadota</taxon>
        <taxon>Gammaproteobacteria</taxon>
        <taxon>Chromatiales</taxon>
        <taxon>Ectothiorhodospiraceae</taxon>
        <taxon>Spiribacter</taxon>
    </lineage>
</organism>
<reference evidence="2 3" key="1">
    <citation type="submission" date="2019-02" db="EMBL/GenBank/DDBJ databases">
        <title>Genomic Encyclopedia of Type Strains, Phase IV (KMG-IV): sequencing the most valuable type-strain genomes for metagenomic binning, comparative biology and taxonomic classification.</title>
        <authorList>
            <person name="Goeker M."/>
        </authorList>
    </citation>
    <scope>NUCLEOTIDE SEQUENCE [LARGE SCALE GENOMIC DNA]</scope>
    <source>
        <strain evidence="2 3">DSM 21056</strain>
    </source>
</reference>
<protein>
    <submittedName>
        <fullName evidence="2">Uncharacterized protein DUF3833</fullName>
    </submittedName>
</protein>
<feature type="signal peptide" evidence="1">
    <location>
        <begin position="1"/>
        <end position="23"/>
    </location>
</feature>
<evidence type="ECO:0000313" key="3">
    <source>
        <dbReference type="Proteomes" id="UP000292298"/>
    </source>
</evidence>
<dbReference type="EMBL" id="SHLI01000001">
    <property type="protein sequence ID" value="RZU98027.1"/>
    <property type="molecule type" value="Genomic_DNA"/>
</dbReference>
<feature type="chain" id="PRO_5020792383" evidence="1">
    <location>
        <begin position="24"/>
        <end position="188"/>
    </location>
</feature>
<dbReference type="PROSITE" id="PS51257">
    <property type="entry name" value="PROKAR_LIPOPROTEIN"/>
    <property type="match status" value="1"/>
</dbReference>
<name>A0A4Q8CYQ3_9GAMM</name>